<feature type="transmembrane region" description="Helical" evidence="5">
    <location>
        <begin position="32"/>
        <end position="55"/>
    </location>
</feature>
<evidence type="ECO:0000259" key="6">
    <source>
        <dbReference type="Pfam" id="PF01957"/>
    </source>
</evidence>
<dbReference type="AlphaFoldDB" id="A0AAW5LII7"/>
<evidence type="ECO:0000313" key="8">
    <source>
        <dbReference type="EMBL" id="MCQ9303154.1"/>
    </source>
</evidence>
<proteinExistence type="predicted"/>
<evidence type="ECO:0000313" key="9">
    <source>
        <dbReference type="Proteomes" id="UP001204068"/>
    </source>
</evidence>
<keyword evidence="4 5" id="KW-0472">Membrane</keyword>
<dbReference type="Pfam" id="PF24961">
    <property type="entry name" value="NfeD_membrane"/>
    <property type="match status" value="1"/>
</dbReference>
<keyword evidence="3 5" id="KW-1133">Transmembrane helix</keyword>
<dbReference type="InterPro" id="IPR002810">
    <property type="entry name" value="NfeD-like_C"/>
</dbReference>
<evidence type="ECO:0000256" key="3">
    <source>
        <dbReference type="ARBA" id="ARBA00022989"/>
    </source>
</evidence>
<dbReference type="Proteomes" id="UP001204068">
    <property type="component" value="Unassembled WGS sequence"/>
</dbReference>
<dbReference type="SUPFAM" id="SSF141322">
    <property type="entry name" value="NfeD domain-like"/>
    <property type="match status" value="1"/>
</dbReference>
<evidence type="ECO:0000259" key="7">
    <source>
        <dbReference type="Pfam" id="PF24961"/>
    </source>
</evidence>
<keyword evidence="8" id="KW-0645">Protease</keyword>
<evidence type="ECO:0000256" key="4">
    <source>
        <dbReference type="ARBA" id="ARBA00023136"/>
    </source>
</evidence>
<dbReference type="InterPro" id="IPR012340">
    <property type="entry name" value="NA-bd_OB-fold"/>
</dbReference>
<dbReference type="RefSeq" id="WP_176698803.1">
    <property type="nucleotide sequence ID" value="NZ_CP065792.1"/>
</dbReference>
<dbReference type="GO" id="GO:0008233">
    <property type="term" value="F:peptidase activity"/>
    <property type="evidence" value="ECO:0007669"/>
    <property type="project" value="UniProtKB-KW"/>
</dbReference>
<dbReference type="InterPro" id="IPR056739">
    <property type="entry name" value="NfeD_membrane"/>
</dbReference>
<keyword evidence="8" id="KW-0378">Hydrolase</keyword>
<sequence length="238" mass="26263">MTSGYEYIFAYFQNNLNLGIVSSQSMSSIGEFITSPLVTLILTCIIFLGALYQLYSERINFAGILSFICTLIFFIGYVIIDEISLISVLLFGIGALLVIIELFVIGAVLGILGFIAIIGSFVLVGENILTMGMIIAVALILTTIEWVILVKGFNRKIPFFDKVILRDSTNKESGYTSHDDRSHLIGKLCTTYTALRPSGIILVDDERIDAVSDGSFIQKDKQVKIVQVEGTRVVVREI</sequence>
<dbReference type="PANTHER" id="PTHR33507:SF3">
    <property type="entry name" value="INNER MEMBRANE PROTEIN YBBJ"/>
    <property type="match status" value="1"/>
</dbReference>
<dbReference type="InterPro" id="IPR052165">
    <property type="entry name" value="Membrane_assoc_protease"/>
</dbReference>
<organism evidence="8 9">
    <name type="scientific">Mammaliicoccus sciuri</name>
    <name type="common">Staphylococcus sciuri</name>
    <dbReference type="NCBI Taxonomy" id="1296"/>
    <lineage>
        <taxon>Bacteria</taxon>
        <taxon>Bacillati</taxon>
        <taxon>Bacillota</taxon>
        <taxon>Bacilli</taxon>
        <taxon>Bacillales</taxon>
        <taxon>Staphylococcaceae</taxon>
        <taxon>Mammaliicoccus</taxon>
    </lineage>
</organism>
<dbReference type="GO" id="GO:0005886">
    <property type="term" value="C:plasma membrane"/>
    <property type="evidence" value="ECO:0007669"/>
    <property type="project" value="TreeGrafter"/>
</dbReference>
<reference evidence="8" key="1">
    <citation type="submission" date="2022-07" db="EMBL/GenBank/DDBJ databases">
        <title>Bacterial species isolated from the porcine tonsil microbiota.</title>
        <authorList>
            <person name="Oliveira I.M.F."/>
        </authorList>
    </citation>
    <scope>NUCLEOTIDE SEQUENCE</scope>
    <source>
        <strain evidence="8">8QC2O2</strain>
    </source>
</reference>
<dbReference type="GO" id="GO:0006508">
    <property type="term" value="P:proteolysis"/>
    <property type="evidence" value="ECO:0007669"/>
    <property type="project" value="UniProtKB-KW"/>
</dbReference>
<gene>
    <name evidence="8" type="ORF">NQ032_05885</name>
</gene>
<feature type="domain" description="NfeD integral membrane" evidence="7">
    <location>
        <begin position="38"/>
        <end position="151"/>
    </location>
</feature>
<dbReference type="EMBL" id="JANILD010000002">
    <property type="protein sequence ID" value="MCQ9303154.1"/>
    <property type="molecule type" value="Genomic_DNA"/>
</dbReference>
<dbReference type="Gene3D" id="2.40.50.140">
    <property type="entry name" value="Nucleic acid-binding proteins"/>
    <property type="match status" value="1"/>
</dbReference>
<evidence type="ECO:0000256" key="1">
    <source>
        <dbReference type="ARBA" id="ARBA00004141"/>
    </source>
</evidence>
<comment type="subcellular location">
    <subcellularLocation>
        <location evidence="1">Membrane</location>
        <topology evidence="1">Multi-pass membrane protein</topology>
    </subcellularLocation>
</comment>
<dbReference type="Pfam" id="PF01957">
    <property type="entry name" value="NfeD"/>
    <property type="match status" value="1"/>
</dbReference>
<evidence type="ECO:0000256" key="2">
    <source>
        <dbReference type="ARBA" id="ARBA00022692"/>
    </source>
</evidence>
<protein>
    <submittedName>
        <fullName evidence="8">Serine protease</fullName>
    </submittedName>
</protein>
<keyword evidence="2 5" id="KW-0812">Transmembrane</keyword>
<dbReference type="PANTHER" id="PTHR33507">
    <property type="entry name" value="INNER MEMBRANE PROTEIN YBBJ"/>
    <property type="match status" value="1"/>
</dbReference>
<evidence type="ECO:0000256" key="5">
    <source>
        <dbReference type="SAM" id="Phobius"/>
    </source>
</evidence>
<feature type="domain" description="NfeD-like C-terminal" evidence="6">
    <location>
        <begin position="183"/>
        <end position="236"/>
    </location>
</feature>
<comment type="caution">
    <text evidence="8">The sequence shown here is derived from an EMBL/GenBank/DDBJ whole genome shotgun (WGS) entry which is preliminary data.</text>
</comment>
<accession>A0AAW5LII7</accession>
<feature type="transmembrane region" description="Helical" evidence="5">
    <location>
        <begin position="89"/>
        <end position="122"/>
    </location>
</feature>
<name>A0AAW5LII7_MAMSC</name>
<feature type="transmembrane region" description="Helical" evidence="5">
    <location>
        <begin position="61"/>
        <end position="80"/>
    </location>
</feature>
<feature type="transmembrane region" description="Helical" evidence="5">
    <location>
        <begin position="128"/>
        <end position="150"/>
    </location>
</feature>